<proteinExistence type="predicted"/>
<dbReference type="OrthoDB" id="9987356at2"/>
<evidence type="ECO:0000313" key="1">
    <source>
        <dbReference type="EMBL" id="APC41036.1"/>
    </source>
</evidence>
<accession>A0A1J0GI18</accession>
<keyword evidence="2" id="KW-1185">Reference proteome</keyword>
<organism evidence="1 2">
    <name type="scientific">Clostridium estertheticum subsp. estertheticum</name>
    <dbReference type="NCBI Taxonomy" id="1552"/>
    <lineage>
        <taxon>Bacteria</taxon>
        <taxon>Bacillati</taxon>
        <taxon>Bacillota</taxon>
        <taxon>Clostridia</taxon>
        <taxon>Eubacteriales</taxon>
        <taxon>Clostridiaceae</taxon>
        <taxon>Clostridium</taxon>
    </lineage>
</organism>
<gene>
    <name evidence="1" type="ORF">A7L45_13600</name>
</gene>
<name>A0A1J0GI18_9CLOT</name>
<evidence type="ECO:0000313" key="2">
    <source>
        <dbReference type="Proteomes" id="UP000182569"/>
    </source>
</evidence>
<dbReference type="AlphaFoldDB" id="A0A1J0GI18"/>
<sequence>MGDNKSRIIYEPSFVIQNPKVLTSLCMFYDEVMLFNSKPIDDEIQKLEELKEKGLIDTKGIAKLDFINGPLKILSNENVLNVYDAKKCSEVFVEANELDLDLELIDKPGHLGFKIQNSKMNNLTKNIVQAILSGNNNKITVSELIRAANIYSVAEAYSIPIFSGHESYNSGVKIDNKDYVSFLSENLAIMSICELALPEMVTQNPEDILIAREKLKDELLEFKAGILELTYLLHQKIDSNRSSYNQIANECTVLINTKIKASLISLENKINKNKNKRIKNMIVIGAKLLLSGGNIFTCANEAKSIIESGISIADNLSSLINIDKPEHKIASYIFKFNNRFNK</sequence>
<protein>
    <submittedName>
        <fullName evidence="1">Uncharacterized protein</fullName>
    </submittedName>
</protein>
<dbReference type="KEGG" id="ceu:A7L45_13600"/>
<dbReference type="EMBL" id="CP015756">
    <property type="protein sequence ID" value="APC41036.1"/>
    <property type="molecule type" value="Genomic_DNA"/>
</dbReference>
<reference evidence="2" key="1">
    <citation type="journal article" date="2016" name="Front. Microbiol.">
        <title>Complete Genome Sequence of Clostridium estertheticum DSM 8809, a Microbe Identified in Spoiled Vacuum Packed Beef.</title>
        <authorList>
            <person name="Yu Z."/>
            <person name="Gunn L."/>
            <person name="Brennan E."/>
            <person name="Reid R."/>
            <person name="Wall P.G."/>
            <person name="Gaora O.P."/>
            <person name="Hurley D."/>
            <person name="Bolton D."/>
            <person name="Fanning S."/>
        </authorList>
    </citation>
    <scope>NUCLEOTIDE SEQUENCE [LARGE SCALE GENOMIC DNA]</scope>
    <source>
        <strain evidence="2">DSM 8809</strain>
    </source>
</reference>
<dbReference type="RefSeq" id="WP_071613330.1">
    <property type="nucleotide sequence ID" value="NZ_CP015756.1"/>
</dbReference>
<dbReference type="Proteomes" id="UP000182569">
    <property type="component" value="Chromosome"/>
</dbReference>